<keyword evidence="1" id="KW-0472">Membrane</keyword>
<keyword evidence="1" id="KW-1133">Transmembrane helix</keyword>
<name>A0A6S6TW02_9BACT</name>
<reference evidence="2" key="1">
    <citation type="submission" date="2020-01" db="EMBL/GenBank/DDBJ databases">
        <authorList>
            <person name="Meier V. D."/>
            <person name="Meier V D."/>
        </authorList>
    </citation>
    <scope>NUCLEOTIDE SEQUENCE</scope>
    <source>
        <strain evidence="2">HLG_WM_MAG_01</strain>
    </source>
</reference>
<dbReference type="AlphaFoldDB" id="A0A6S6TW02"/>
<accession>A0A6S6TW02</accession>
<proteinExistence type="predicted"/>
<gene>
    <name evidence="2" type="ORF">HELGO_WM655</name>
</gene>
<evidence type="ECO:0000313" key="2">
    <source>
        <dbReference type="EMBL" id="CAA6820413.1"/>
    </source>
</evidence>
<organism evidence="2">
    <name type="scientific">uncultured Sulfurovum sp</name>
    <dbReference type="NCBI Taxonomy" id="269237"/>
    <lineage>
        <taxon>Bacteria</taxon>
        <taxon>Pseudomonadati</taxon>
        <taxon>Campylobacterota</taxon>
        <taxon>Epsilonproteobacteria</taxon>
        <taxon>Campylobacterales</taxon>
        <taxon>Sulfurovaceae</taxon>
        <taxon>Sulfurovum</taxon>
        <taxon>environmental samples</taxon>
    </lineage>
</organism>
<keyword evidence="1" id="KW-0812">Transmembrane</keyword>
<feature type="transmembrane region" description="Helical" evidence="1">
    <location>
        <begin position="27"/>
        <end position="46"/>
    </location>
</feature>
<dbReference type="EMBL" id="CACVAS010000107">
    <property type="protein sequence ID" value="CAA6820413.1"/>
    <property type="molecule type" value="Genomic_DNA"/>
</dbReference>
<sequence length="49" mass="5429">MLLYISLTLLFVLSSIGYYFAGKQGAIGTFLTLLFLFVLPVIIIEIQSS</sequence>
<evidence type="ECO:0000256" key="1">
    <source>
        <dbReference type="SAM" id="Phobius"/>
    </source>
</evidence>
<protein>
    <submittedName>
        <fullName evidence="2">Uncharacterized protein</fullName>
    </submittedName>
</protein>